<evidence type="ECO:0000259" key="2">
    <source>
        <dbReference type="PROSITE" id="PS50846"/>
    </source>
</evidence>
<dbReference type="Gene3D" id="2.60.40.420">
    <property type="entry name" value="Cupredoxins - blue copper proteins"/>
    <property type="match status" value="1"/>
</dbReference>
<feature type="transmembrane region" description="Helical" evidence="1">
    <location>
        <begin position="252"/>
        <end position="275"/>
    </location>
</feature>
<feature type="transmembrane region" description="Helical" evidence="1">
    <location>
        <begin position="78"/>
        <end position="97"/>
    </location>
</feature>
<dbReference type="PROSITE" id="PS50846">
    <property type="entry name" value="HMA_2"/>
    <property type="match status" value="1"/>
</dbReference>
<dbReference type="Gene3D" id="3.30.70.100">
    <property type="match status" value="1"/>
</dbReference>
<dbReference type="Pfam" id="PF13386">
    <property type="entry name" value="DsbD_2"/>
    <property type="match status" value="1"/>
</dbReference>
<keyword evidence="1" id="KW-0472">Membrane</keyword>
<dbReference type="InterPro" id="IPR006121">
    <property type="entry name" value="HMA_dom"/>
</dbReference>
<dbReference type="SUPFAM" id="SSF55008">
    <property type="entry name" value="HMA, heavy metal-associated domain"/>
    <property type="match status" value="1"/>
</dbReference>
<evidence type="ECO:0000313" key="4">
    <source>
        <dbReference type="Proteomes" id="UP001519271"/>
    </source>
</evidence>
<keyword evidence="4" id="KW-1185">Reference proteome</keyword>
<dbReference type="InterPro" id="IPR039447">
    <property type="entry name" value="UreH-like_TM_dom"/>
</dbReference>
<organism evidence="3 4">
    <name type="scientific">Youngiibacter multivorans</name>
    <dbReference type="NCBI Taxonomy" id="937251"/>
    <lineage>
        <taxon>Bacteria</taxon>
        <taxon>Bacillati</taxon>
        <taxon>Bacillota</taxon>
        <taxon>Clostridia</taxon>
        <taxon>Eubacteriales</taxon>
        <taxon>Clostridiaceae</taxon>
        <taxon>Youngiibacter</taxon>
    </lineage>
</organism>
<dbReference type="PANTHER" id="PTHR42208:SF1">
    <property type="entry name" value="HEAVY METAL TRANSPORTER"/>
    <property type="match status" value="1"/>
</dbReference>
<feature type="transmembrane region" description="Helical" evidence="1">
    <location>
        <begin position="109"/>
        <end position="132"/>
    </location>
</feature>
<name>A0ABS4G1G3_9CLOT</name>
<feature type="transmembrane region" description="Helical" evidence="1">
    <location>
        <begin position="287"/>
        <end position="308"/>
    </location>
</feature>
<feature type="domain" description="HMA" evidence="2">
    <location>
        <begin position="4"/>
        <end position="70"/>
    </location>
</feature>
<sequence length="569" mass="60389">MKIITRKIKLSHMTCTSCETAVERALMDIPGVLNAKSSHAENLCDITFDEDMCSMDEIRDVLSDTGYMPSGNGSVKGYVVMVMAGILIFAASMYGAFDPLQINSSASYAMLFTAGILSSFHCIGMCGGIALSQSGRGSFPRLGIHGSSMLYNLGRVVSYTALGALAGLIGSALSLTPGMKGALQLGAAFAMVLMGLKISGLRLPSWLSFNLPTIGKLNGAGSPFIVGLLNGLMPCGALQTMQIFALGTGSPALGALSMLAFSLGTVPLMLGFGIISGSLTRKSSRHLAQASGILVLLFGLSLGGRGLVSMGIDMSPGSIIAGFFQSEKDDTSAKAIVQGGKQTVEIRVTATGFEPQIVYAMEGIPLEINFRAVEMTQCNSALSIPAYKKEFRLSEGDNIISITPGEDDILFSCWMSMMKGKIMVVDDLKSIDLSEEKAIRKGFATASRPESHVGFATDKGSYQELKVIAEGDEIVPLILVAEPKKELKLEIGLSDFIYKDKEIEVVFAQTNSEASHLKTIGSLASGSIVLEKTGTYVILADHELVGLIYVPVDMASESAESVWQRYMGK</sequence>
<reference evidence="3 4" key="1">
    <citation type="submission" date="2021-03" db="EMBL/GenBank/DDBJ databases">
        <title>Genomic Encyclopedia of Type Strains, Phase IV (KMG-IV): sequencing the most valuable type-strain genomes for metagenomic binning, comparative biology and taxonomic classification.</title>
        <authorList>
            <person name="Goeker M."/>
        </authorList>
    </citation>
    <scope>NUCLEOTIDE SEQUENCE [LARGE SCALE GENOMIC DNA]</scope>
    <source>
        <strain evidence="3 4">DSM 6139</strain>
    </source>
</reference>
<accession>A0ABS4G1G3</accession>
<dbReference type="Proteomes" id="UP001519271">
    <property type="component" value="Unassembled WGS sequence"/>
</dbReference>
<gene>
    <name evidence="3" type="ORF">J2Z34_000857</name>
</gene>
<evidence type="ECO:0000256" key="1">
    <source>
        <dbReference type="SAM" id="Phobius"/>
    </source>
</evidence>
<dbReference type="RefSeq" id="WP_209458621.1">
    <property type="nucleotide sequence ID" value="NZ_JAGGKC010000005.1"/>
</dbReference>
<keyword evidence="1" id="KW-1133">Transmembrane helix</keyword>
<feature type="transmembrane region" description="Helical" evidence="1">
    <location>
        <begin position="153"/>
        <end position="175"/>
    </location>
</feature>
<protein>
    <submittedName>
        <fullName evidence="3">Sulfite exporter TauE/SafE/copper chaperone CopZ</fullName>
    </submittedName>
</protein>
<dbReference type="InterPro" id="IPR008972">
    <property type="entry name" value="Cupredoxin"/>
</dbReference>
<feature type="transmembrane region" description="Helical" evidence="1">
    <location>
        <begin position="181"/>
        <end position="203"/>
    </location>
</feature>
<dbReference type="InterPro" id="IPR036163">
    <property type="entry name" value="HMA_dom_sf"/>
</dbReference>
<evidence type="ECO:0000313" key="3">
    <source>
        <dbReference type="EMBL" id="MBP1918385.1"/>
    </source>
</evidence>
<keyword evidence="1" id="KW-0812">Transmembrane</keyword>
<comment type="caution">
    <text evidence="3">The sequence shown here is derived from an EMBL/GenBank/DDBJ whole genome shotgun (WGS) entry which is preliminary data.</text>
</comment>
<dbReference type="Pfam" id="PF00403">
    <property type="entry name" value="HMA"/>
    <property type="match status" value="1"/>
</dbReference>
<dbReference type="CDD" id="cd00371">
    <property type="entry name" value="HMA"/>
    <property type="match status" value="1"/>
</dbReference>
<proteinExistence type="predicted"/>
<dbReference type="EMBL" id="JAGGKC010000005">
    <property type="protein sequence ID" value="MBP1918385.1"/>
    <property type="molecule type" value="Genomic_DNA"/>
</dbReference>
<feature type="transmembrane region" description="Helical" evidence="1">
    <location>
        <begin position="224"/>
        <end position="246"/>
    </location>
</feature>
<dbReference type="PANTHER" id="PTHR42208">
    <property type="entry name" value="HEAVY METAL TRANSPORTER-RELATED"/>
    <property type="match status" value="1"/>
</dbReference>